<dbReference type="EMBL" id="BARS01009400">
    <property type="protein sequence ID" value="GAF74126.1"/>
    <property type="molecule type" value="Genomic_DNA"/>
</dbReference>
<gene>
    <name evidence="1" type="ORF">S01H1_17686</name>
</gene>
<sequence length="59" mass="7083">MVIMQKTTTVKAKVYPESIADIIEWECPECWQNQKEYTYHLEGRNKLQCNRCGKTFLRE</sequence>
<proteinExistence type="predicted"/>
<dbReference type="AlphaFoldDB" id="X0SG73"/>
<reference evidence="1" key="1">
    <citation type="journal article" date="2014" name="Front. Microbiol.">
        <title>High frequency of phylogenetically diverse reductive dehalogenase-homologous genes in deep subseafloor sedimentary metagenomes.</title>
        <authorList>
            <person name="Kawai M."/>
            <person name="Futagami T."/>
            <person name="Toyoda A."/>
            <person name="Takaki Y."/>
            <person name="Nishi S."/>
            <person name="Hori S."/>
            <person name="Arai W."/>
            <person name="Tsubouchi T."/>
            <person name="Morono Y."/>
            <person name="Uchiyama I."/>
            <person name="Ito T."/>
            <person name="Fujiyama A."/>
            <person name="Inagaki F."/>
            <person name="Takami H."/>
        </authorList>
    </citation>
    <scope>NUCLEOTIDE SEQUENCE</scope>
    <source>
        <strain evidence="1">Expedition CK06-06</strain>
    </source>
</reference>
<protein>
    <submittedName>
        <fullName evidence="1">Uncharacterized protein</fullName>
    </submittedName>
</protein>
<comment type="caution">
    <text evidence="1">The sequence shown here is derived from an EMBL/GenBank/DDBJ whole genome shotgun (WGS) entry which is preliminary data.</text>
</comment>
<name>X0SG73_9ZZZZ</name>
<organism evidence="1">
    <name type="scientific">marine sediment metagenome</name>
    <dbReference type="NCBI Taxonomy" id="412755"/>
    <lineage>
        <taxon>unclassified sequences</taxon>
        <taxon>metagenomes</taxon>
        <taxon>ecological metagenomes</taxon>
    </lineage>
</organism>
<accession>X0SG73</accession>
<evidence type="ECO:0000313" key="1">
    <source>
        <dbReference type="EMBL" id="GAF74126.1"/>
    </source>
</evidence>